<protein>
    <submittedName>
        <fullName evidence="3">CHAP domain containing protein</fullName>
    </submittedName>
</protein>
<dbReference type="SUPFAM" id="SSF54001">
    <property type="entry name" value="Cysteine proteinases"/>
    <property type="match status" value="1"/>
</dbReference>
<accession>D6TJ66</accession>
<dbReference type="STRING" id="485913.Krac_11031"/>
<sequence length="188" mass="20723">MCDEEILLFELLEEETMRTHQKIWNIFRGSNGAKSVVWRCAAVALVMFTIVAALSVSMHGLQAPKVAHADDDAVYTNVYPYGECTWFANERYRELHGYYVPWTYGNANEWVDRAANYGWIVSSQPVLHSIMVLQVGVQGATGYGHVGVVEAIESDGAVVMSAMNADGGPGVVTHNEYYPGPGVSFIWG</sequence>
<dbReference type="Pfam" id="PF05257">
    <property type="entry name" value="CHAP"/>
    <property type="match status" value="1"/>
</dbReference>
<comment type="caution">
    <text evidence="3">The sequence shown here is derived from an EMBL/GenBank/DDBJ whole genome shotgun (WGS) entry which is preliminary data.</text>
</comment>
<dbReference type="Proteomes" id="UP000004508">
    <property type="component" value="Unassembled WGS sequence"/>
</dbReference>
<name>D6TJ66_KTERA</name>
<proteinExistence type="predicted"/>
<keyword evidence="1" id="KW-1133">Transmembrane helix</keyword>
<dbReference type="Gene3D" id="3.90.1720.10">
    <property type="entry name" value="endopeptidase domain like (from Nostoc punctiforme)"/>
    <property type="match status" value="1"/>
</dbReference>
<evidence type="ECO:0000259" key="2">
    <source>
        <dbReference type="PROSITE" id="PS50911"/>
    </source>
</evidence>
<dbReference type="eggNOG" id="COG3942">
    <property type="taxonomic scope" value="Bacteria"/>
</dbReference>
<evidence type="ECO:0000313" key="4">
    <source>
        <dbReference type="Proteomes" id="UP000004508"/>
    </source>
</evidence>
<dbReference type="EMBL" id="ADVG01000001">
    <property type="protein sequence ID" value="EFH89473.1"/>
    <property type="molecule type" value="Genomic_DNA"/>
</dbReference>
<feature type="transmembrane region" description="Helical" evidence="1">
    <location>
        <begin position="36"/>
        <end position="56"/>
    </location>
</feature>
<dbReference type="InterPro" id="IPR007921">
    <property type="entry name" value="CHAP_dom"/>
</dbReference>
<evidence type="ECO:0000256" key="1">
    <source>
        <dbReference type="SAM" id="Phobius"/>
    </source>
</evidence>
<gene>
    <name evidence="3" type="ORF">Krac_11031</name>
</gene>
<reference evidence="3 4" key="1">
    <citation type="journal article" date="2011" name="Stand. Genomic Sci.">
        <title>Non-contiguous finished genome sequence and contextual data of the filamentous soil bacterium Ktedonobacter racemifer type strain (SOSP1-21).</title>
        <authorList>
            <person name="Chang Y.J."/>
            <person name="Land M."/>
            <person name="Hauser L."/>
            <person name="Chertkov O."/>
            <person name="Del Rio T.G."/>
            <person name="Nolan M."/>
            <person name="Copeland A."/>
            <person name="Tice H."/>
            <person name="Cheng J.F."/>
            <person name="Lucas S."/>
            <person name="Han C."/>
            <person name="Goodwin L."/>
            <person name="Pitluck S."/>
            <person name="Ivanova N."/>
            <person name="Ovchinikova G."/>
            <person name="Pati A."/>
            <person name="Chen A."/>
            <person name="Palaniappan K."/>
            <person name="Mavromatis K."/>
            <person name="Liolios K."/>
            <person name="Brettin T."/>
            <person name="Fiebig A."/>
            <person name="Rohde M."/>
            <person name="Abt B."/>
            <person name="Goker M."/>
            <person name="Detter J.C."/>
            <person name="Woyke T."/>
            <person name="Bristow J."/>
            <person name="Eisen J.A."/>
            <person name="Markowitz V."/>
            <person name="Hugenholtz P."/>
            <person name="Kyrpides N.C."/>
            <person name="Klenk H.P."/>
            <person name="Lapidus A."/>
        </authorList>
    </citation>
    <scope>NUCLEOTIDE SEQUENCE [LARGE SCALE GENOMIC DNA]</scope>
    <source>
        <strain evidence="4">DSM 44963</strain>
    </source>
</reference>
<evidence type="ECO:0000313" key="3">
    <source>
        <dbReference type="EMBL" id="EFH89473.1"/>
    </source>
</evidence>
<dbReference type="PROSITE" id="PS50911">
    <property type="entry name" value="CHAP"/>
    <property type="match status" value="1"/>
</dbReference>
<keyword evidence="4" id="KW-1185">Reference proteome</keyword>
<keyword evidence="1" id="KW-0472">Membrane</keyword>
<dbReference type="AlphaFoldDB" id="D6TJ66"/>
<organism evidence="3 4">
    <name type="scientific">Ktedonobacter racemifer DSM 44963</name>
    <dbReference type="NCBI Taxonomy" id="485913"/>
    <lineage>
        <taxon>Bacteria</taxon>
        <taxon>Bacillati</taxon>
        <taxon>Chloroflexota</taxon>
        <taxon>Ktedonobacteria</taxon>
        <taxon>Ktedonobacterales</taxon>
        <taxon>Ktedonobacteraceae</taxon>
        <taxon>Ktedonobacter</taxon>
    </lineage>
</organism>
<feature type="domain" description="Peptidase C51" evidence="2">
    <location>
        <begin position="59"/>
        <end position="187"/>
    </location>
</feature>
<keyword evidence="1" id="KW-0812">Transmembrane</keyword>
<dbReference type="InParanoid" id="D6TJ66"/>
<dbReference type="InterPro" id="IPR038765">
    <property type="entry name" value="Papain-like_cys_pep_sf"/>
</dbReference>